<evidence type="ECO:0000256" key="12">
    <source>
        <dbReference type="ARBA" id="ARBA00042242"/>
    </source>
</evidence>
<feature type="domain" description="ATP-grasp" evidence="15">
    <location>
        <begin position="43"/>
        <end position="249"/>
    </location>
</feature>
<evidence type="ECO:0000256" key="2">
    <source>
        <dbReference type="ARBA" id="ARBA00001946"/>
    </source>
</evidence>
<dbReference type="SMART" id="SM01210">
    <property type="entry name" value="GARS_C"/>
    <property type="match status" value="1"/>
</dbReference>
<organism evidence="16 17">
    <name type="scientific">Candidatus Nomurabacteria bacterium GW2011_GWF2_43_8</name>
    <dbReference type="NCBI Taxonomy" id="1618779"/>
    <lineage>
        <taxon>Bacteria</taxon>
        <taxon>Candidatus Nomuraibacteriota</taxon>
    </lineage>
</organism>
<dbReference type="GO" id="GO:0005524">
    <property type="term" value="F:ATP binding"/>
    <property type="evidence" value="ECO:0007669"/>
    <property type="project" value="UniProtKB-UniRule"/>
</dbReference>
<evidence type="ECO:0000256" key="4">
    <source>
        <dbReference type="ARBA" id="ARBA00013255"/>
    </source>
</evidence>
<dbReference type="GO" id="GO:0009113">
    <property type="term" value="P:purine nucleobase biosynthetic process"/>
    <property type="evidence" value="ECO:0007669"/>
    <property type="project" value="InterPro"/>
</dbReference>
<dbReference type="SUPFAM" id="SSF52440">
    <property type="entry name" value="PreATP-grasp domain"/>
    <property type="match status" value="1"/>
</dbReference>
<dbReference type="Gene3D" id="3.90.600.10">
    <property type="entry name" value="Phosphoribosylglycinamide synthetase, C-terminal domain"/>
    <property type="match status" value="1"/>
</dbReference>
<evidence type="ECO:0000313" key="17">
    <source>
        <dbReference type="Proteomes" id="UP000033831"/>
    </source>
</evidence>
<dbReference type="InterPro" id="IPR013815">
    <property type="entry name" value="ATP_grasp_subdomain_1"/>
</dbReference>
<comment type="caution">
    <text evidence="16">The sequence shown here is derived from an EMBL/GenBank/DDBJ whole genome shotgun (WGS) entry which is preliminary data.</text>
</comment>
<comment type="cofactor">
    <cofactor evidence="2">
        <name>Mg(2+)</name>
        <dbReference type="ChEBI" id="CHEBI:18420"/>
    </cofactor>
</comment>
<dbReference type="InterPro" id="IPR020561">
    <property type="entry name" value="PRibGlycinamid_synth_ATP-grasp"/>
</dbReference>
<dbReference type="GO" id="GO:0046872">
    <property type="term" value="F:metal ion binding"/>
    <property type="evidence" value="ECO:0007669"/>
    <property type="project" value="UniProtKB-KW"/>
</dbReference>
<dbReference type="InterPro" id="IPR000115">
    <property type="entry name" value="PRibGlycinamide_synth"/>
</dbReference>
<evidence type="ECO:0000313" key="16">
    <source>
        <dbReference type="EMBL" id="KKT22607.1"/>
    </source>
</evidence>
<dbReference type="UniPathway" id="UPA00074">
    <property type="reaction ID" value="UER00125"/>
</dbReference>
<keyword evidence="6" id="KW-0479">Metal-binding</keyword>
<protein>
    <recommendedName>
        <fullName evidence="4">phosphoribosylamine--glycine ligase</fullName>
        <ecNumber evidence="4">6.3.4.13</ecNumber>
    </recommendedName>
    <alternativeName>
        <fullName evidence="12">Glycinamide ribonucleotide synthetase</fullName>
    </alternativeName>
    <alternativeName>
        <fullName evidence="13">Phosphoribosylglycinamide synthetase</fullName>
    </alternativeName>
</protein>
<evidence type="ECO:0000256" key="3">
    <source>
        <dbReference type="ARBA" id="ARBA00005174"/>
    </source>
</evidence>
<dbReference type="NCBIfam" id="TIGR00877">
    <property type="entry name" value="purD"/>
    <property type="match status" value="1"/>
</dbReference>
<evidence type="ECO:0000256" key="10">
    <source>
        <dbReference type="ARBA" id="ARBA00023211"/>
    </source>
</evidence>
<dbReference type="Pfam" id="PF01071">
    <property type="entry name" value="GARS_A"/>
    <property type="match status" value="1"/>
</dbReference>
<dbReference type="GO" id="GO:0006189">
    <property type="term" value="P:'de novo' IMP biosynthetic process"/>
    <property type="evidence" value="ECO:0007669"/>
    <property type="project" value="UniProtKB-UniPathway"/>
</dbReference>
<keyword evidence="5 16" id="KW-0436">Ligase</keyword>
<keyword evidence="9 14" id="KW-0067">ATP-binding</keyword>
<comment type="pathway">
    <text evidence="3">Purine metabolism; IMP biosynthesis via de novo pathway; N(1)-(5-phospho-D-ribosyl)glycinamide from 5-phospho-alpha-D-ribose 1-diphosphate: step 2/2.</text>
</comment>
<evidence type="ECO:0000256" key="8">
    <source>
        <dbReference type="ARBA" id="ARBA00022755"/>
    </source>
</evidence>
<dbReference type="PROSITE" id="PS00184">
    <property type="entry name" value="GARS"/>
    <property type="match status" value="1"/>
</dbReference>
<dbReference type="PROSITE" id="PS50975">
    <property type="entry name" value="ATP_GRASP"/>
    <property type="match status" value="1"/>
</dbReference>
<evidence type="ECO:0000256" key="1">
    <source>
        <dbReference type="ARBA" id="ARBA00001936"/>
    </source>
</evidence>
<dbReference type="Gene3D" id="3.30.1490.20">
    <property type="entry name" value="ATP-grasp fold, A domain"/>
    <property type="match status" value="1"/>
</dbReference>
<dbReference type="InterPro" id="IPR020559">
    <property type="entry name" value="PRibGlycinamide_synth_CS"/>
</dbReference>
<dbReference type="EMBL" id="LCGX01000033">
    <property type="protein sequence ID" value="KKT22607.1"/>
    <property type="molecule type" value="Genomic_DNA"/>
</dbReference>
<dbReference type="AlphaFoldDB" id="A0A0G1HSP6"/>
<dbReference type="Pfam" id="PF02843">
    <property type="entry name" value="GARS_C"/>
    <property type="match status" value="1"/>
</dbReference>
<evidence type="ECO:0000256" key="13">
    <source>
        <dbReference type="ARBA" id="ARBA00042864"/>
    </source>
</evidence>
<dbReference type="FunFam" id="3.30.470.20:FF:000018">
    <property type="entry name" value="Trifunctional purine biosynthetic protein adenosine-3"/>
    <property type="match status" value="1"/>
</dbReference>
<evidence type="ECO:0000256" key="11">
    <source>
        <dbReference type="ARBA" id="ARBA00038345"/>
    </source>
</evidence>
<gene>
    <name evidence="16" type="ORF">UW07_C0033G0009</name>
</gene>
<dbReference type="PATRIC" id="fig|1618779.3.peg.550"/>
<name>A0A0G1HSP6_9BACT</name>
<dbReference type="Gene3D" id="3.30.470.20">
    <property type="entry name" value="ATP-grasp fold, B domain"/>
    <property type="match status" value="1"/>
</dbReference>
<dbReference type="SMART" id="SM01209">
    <property type="entry name" value="GARS_A"/>
    <property type="match status" value="1"/>
</dbReference>
<evidence type="ECO:0000256" key="5">
    <source>
        <dbReference type="ARBA" id="ARBA00022598"/>
    </source>
</evidence>
<dbReference type="GO" id="GO:0004637">
    <property type="term" value="F:phosphoribosylamine-glycine ligase activity"/>
    <property type="evidence" value="ECO:0007669"/>
    <property type="project" value="UniProtKB-EC"/>
</dbReference>
<evidence type="ECO:0000259" key="15">
    <source>
        <dbReference type="PROSITE" id="PS50975"/>
    </source>
</evidence>
<keyword evidence="7 14" id="KW-0547">Nucleotide-binding</keyword>
<dbReference type="InterPro" id="IPR011054">
    <property type="entry name" value="Rudment_hybrid_motif"/>
</dbReference>
<dbReference type="PANTHER" id="PTHR43472:SF1">
    <property type="entry name" value="PHOSPHORIBOSYLAMINE--GLYCINE LIGASE, CHLOROPLASTIC"/>
    <property type="match status" value="1"/>
</dbReference>
<dbReference type="InterPro" id="IPR016185">
    <property type="entry name" value="PreATP-grasp_dom_sf"/>
</dbReference>
<dbReference type="FunFam" id="3.90.600.10:FF:000001">
    <property type="entry name" value="Trifunctional purine biosynthetic protein adenosine-3"/>
    <property type="match status" value="1"/>
</dbReference>
<evidence type="ECO:0000256" key="6">
    <source>
        <dbReference type="ARBA" id="ARBA00022723"/>
    </source>
</evidence>
<keyword evidence="8" id="KW-0658">Purine biosynthesis</keyword>
<evidence type="ECO:0000256" key="9">
    <source>
        <dbReference type="ARBA" id="ARBA00022840"/>
    </source>
</evidence>
<proteinExistence type="inferred from homology"/>
<sequence>MTLAIPDDPLSLGVVDEFQKVGLRIWGPTKKATRIESSKTFAKDFMRKHNLPTAKFKIFDNFGKAKEYAALQSFPIVIKASGLALGKGVIICQTLKEASEALENIMVKKIFGESGNEVVIEEFLTGPEISIHAFTDGENYSIFPTSQDHKKIGEGDTGPNTGGMGTIAPVPFVSNKLLRGIEKNIVAPTLKGMNADGNSFSGLIYPGLILTKDGPKILEYNARFGDPETQTYMRLLDTDLLDISDACIDKKLNEIEIKWKNLSACTVVLASGGYPENYEKGKIISGIDEAEAESDIVVFHAGTKIENNNLVTNGGRVLGISAMGNTLEEALAKAYKATKKISFAGIQYRKDVGQKALSFKK</sequence>
<comment type="cofactor">
    <cofactor evidence="1">
        <name>Mn(2+)</name>
        <dbReference type="ChEBI" id="CHEBI:29035"/>
    </cofactor>
</comment>
<dbReference type="Proteomes" id="UP000033831">
    <property type="component" value="Unassembled WGS sequence"/>
</dbReference>
<reference evidence="16 17" key="1">
    <citation type="journal article" date="2015" name="Nature">
        <title>rRNA introns, odd ribosomes, and small enigmatic genomes across a large radiation of phyla.</title>
        <authorList>
            <person name="Brown C.T."/>
            <person name="Hug L.A."/>
            <person name="Thomas B.C."/>
            <person name="Sharon I."/>
            <person name="Castelle C.J."/>
            <person name="Singh A."/>
            <person name="Wilkins M.J."/>
            <person name="Williams K.H."/>
            <person name="Banfield J.F."/>
        </authorList>
    </citation>
    <scope>NUCLEOTIDE SEQUENCE [LARGE SCALE GENOMIC DNA]</scope>
</reference>
<dbReference type="EC" id="6.3.4.13" evidence="4"/>
<dbReference type="SUPFAM" id="SSF56059">
    <property type="entry name" value="Glutathione synthetase ATP-binding domain-like"/>
    <property type="match status" value="1"/>
</dbReference>
<dbReference type="InterPro" id="IPR037123">
    <property type="entry name" value="PRibGlycinamide_synth_C_sf"/>
</dbReference>
<dbReference type="InterPro" id="IPR011761">
    <property type="entry name" value="ATP-grasp"/>
</dbReference>
<dbReference type="SUPFAM" id="SSF51246">
    <property type="entry name" value="Rudiment single hybrid motif"/>
    <property type="match status" value="1"/>
</dbReference>
<keyword evidence="10" id="KW-0464">Manganese</keyword>
<comment type="similarity">
    <text evidence="11">Belongs to the GARS family.</text>
</comment>
<evidence type="ECO:0000256" key="7">
    <source>
        <dbReference type="ARBA" id="ARBA00022741"/>
    </source>
</evidence>
<evidence type="ECO:0000256" key="14">
    <source>
        <dbReference type="PROSITE-ProRule" id="PRU00409"/>
    </source>
</evidence>
<accession>A0A0G1HSP6</accession>
<dbReference type="PANTHER" id="PTHR43472">
    <property type="entry name" value="PHOSPHORIBOSYLAMINE--GLYCINE LIGASE"/>
    <property type="match status" value="1"/>
</dbReference>
<dbReference type="InterPro" id="IPR020560">
    <property type="entry name" value="PRibGlycinamide_synth_C-dom"/>
</dbReference>